<dbReference type="Gene3D" id="1.10.10.10">
    <property type="entry name" value="Winged helix-like DNA-binding domain superfamily/Winged helix DNA-binding domain"/>
    <property type="match status" value="1"/>
</dbReference>
<keyword evidence="2" id="KW-0238">DNA-binding</keyword>
<protein>
    <submittedName>
        <fullName evidence="5">Metalloregulator ArsR/SmtB family transcription factor</fullName>
    </submittedName>
</protein>
<dbReference type="SMART" id="SM00418">
    <property type="entry name" value="HTH_ARSR"/>
    <property type="match status" value="1"/>
</dbReference>
<comment type="caution">
    <text evidence="5">The sequence shown here is derived from an EMBL/GenBank/DDBJ whole genome shotgun (WGS) entry which is preliminary data.</text>
</comment>
<keyword evidence="1" id="KW-0805">Transcription regulation</keyword>
<sequence>MPDPTFDLIKMRAAAGDATLMLRSLAHQDRLLLLCLLSQEELCVSDLEARLSIQQPSLSQQLGVLRREGLVATRREGKHVFYRIADTRVLSLLQTLYGLFCAPAEETADATA</sequence>
<dbReference type="EMBL" id="JALKII010000002">
    <property type="protein sequence ID" value="MCK0536760.1"/>
    <property type="molecule type" value="Genomic_DNA"/>
</dbReference>
<keyword evidence="3" id="KW-0804">Transcription</keyword>
<evidence type="ECO:0000256" key="2">
    <source>
        <dbReference type="ARBA" id="ARBA00023125"/>
    </source>
</evidence>
<evidence type="ECO:0000256" key="1">
    <source>
        <dbReference type="ARBA" id="ARBA00023015"/>
    </source>
</evidence>
<dbReference type="SUPFAM" id="SSF46785">
    <property type="entry name" value="Winged helix' DNA-binding domain"/>
    <property type="match status" value="1"/>
</dbReference>
<dbReference type="Proteomes" id="UP001165524">
    <property type="component" value="Unassembled WGS sequence"/>
</dbReference>
<dbReference type="PROSITE" id="PS50987">
    <property type="entry name" value="HTH_ARSR_2"/>
    <property type="match status" value="1"/>
</dbReference>
<accession>A0ABT0E4N1</accession>
<dbReference type="Pfam" id="PF01022">
    <property type="entry name" value="HTH_5"/>
    <property type="match status" value="1"/>
</dbReference>
<dbReference type="RefSeq" id="WP_246948468.1">
    <property type="nucleotide sequence ID" value="NZ_JALKII010000002.1"/>
</dbReference>
<feature type="domain" description="HTH arsR-type" evidence="4">
    <location>
        <begin position="10"/>
        <end position="104"/>
    </location>
</feature>
<dbReference type="InterPro" id="IPR011991">
    <property type="entry name" value="ArsR-like_HTH"/>
</dbReference>
<dbReference type="PRINTS" id="PR00778">
    <property type="entry name" value="HTHARSR"/>
</dbReference>
<dbReference type="PANTHER" id="PTHR43132">
    <property type="entry name" value="ARSENICAL RESISTANCE OPERON REPRESSOR ARSR-RELATED"/>
    <property type="match status" value="1"/>
</dbReference>
<evidence type="ECO:0000313" key="6">
    <source>
        <dbReference type="Proteomes" id="UP001165524"/>
    </source>
</evidence>
<dbReference type="NCBIfam" id="NF033788">
    <property type="entry name" value="HTH_metalloreg"/>
    <property type="match status" value="1"/>
</dbReference>
<dbReference type="PANTHER" id="PTHR43132:SF2">
    <property type="entry name" value="ARSENICAL RESISTANCE OPERON REPRESSOR ARSR-RELATED"/>
    <property type="match status" value="1"/>
</dbReference>
<evidence type="ECO:0000256" key="3">
    <source>
        <dbReference type="ARBA" id="ARBA00023163"/>
    </source>
</evidence>
<gene>
    <name evidence="5" type="ORF">MU846_03485</name>
</gene>
<proteinExistence type="predicted"/>
<name>A0ABT0E4N1_9GAMM</name>
<evidence type="ECO:0000313" key="5">
    <source>
        <dbReference type="EMBL" id="MCK0536760.1"/>
    </source>
</evidence>
<dbReference type="CDD" id="cd00090">
    <property type="entry name" value="HTH_ARSR"/>
    <property type="match status" value="1"/>
</dbReference>
<organism evidence="5 6">
    <name type="scientific">Alcanivorax quisquiliarum</name>
    <dbReference type="NCBI Taxonomy" id="2933565"/>
    <lineage>
        <taxon>Bacteria</taxon>
        <taxon>Pseudomonadati</taxon>
        <taxon>Pseudomonadota</taxon>
        <taxon>Gammaproteobacteria</taxon>
        <taxon>Oceanospirillales</taxon>
        <taxon>Alcanivoracaceae</taxon>
        <taxon>Alcanivorax</taxon>
    </lineage>
</organism>
<evidence type="ECO:0000259" key="4">
    <source>
        <dbReference type="PROSITE" id="PS50987"/>
    </source>
</evidence>
<dbReference type="InterPro" id="IPR051011">
    <property type="entry name" value="Metal_resp_trans_reg"/>
</dbReference>
<dbReference type="InterPro" id="IPR036390">
    <property type="entry name" value="WH_DNA-bd_sf"/>
</dbReference>
<dbReference type="InterPro" id="IPR036388">
    <property type="entry name" value="WH-like_DNA-bd_sf"/>
</dbReference>
<reference evidence="5" key="1">
    <citation type="submission" date="2022-04" db="EMBL/GenBank/DDBJ databases">
        <title>Alcanivorax sp. CY1518 draft genome sequence.</title>
        <authorList>
            <person name="Zhao G."/>
            <person name="An M."/>
        </authorList>
    </citation>
    <scope>NUCLEOTIDE SEQUENCE</scope>
    <source>
        <strain evidence="5">CY1518</strain>
    </source>
</reference>
<dbReference type="InterPro" id="IPR001845">
    <property type="entry name" value="HTH_ArsR_DNA-bd_dom"/>
</dbReference>
<keyword evidence="6" id="KW-1185">Reference proteome</keyword>